<feature type="region of interest" description="Disordered" evidence="1">
    <location>
        <begin position="121"/>
        <end position="144"/>
    </location>
</feature>
<evidence type="ECO:0000313" key="3">
    <source>
        <dbReference type="Proteomes" id="UP000011713"/>
    </source>
</evidence>
<proteinExistence type="predicted"/>
<feature type="compositionally biased region" description="Polar residues" evidence="1">
    <location>
        <begin position="121"/>
        <end position="132"/>
    </location>
</feature>
<dbReference type="Proteomes" id="UP000011713">
    <property type="component" value="Unassembled WGS sequence"/>
</dbReference>
<evidence type="ECO:0000256" key="1">
    <source>
        <dbReference type="SAM" id="MobiDB-lite"/>
    </source>
</evidence>
<keyword evidence="3" id="KW-1185">Reference proteome</keyword>
<dbReference type="InParanoid" id="M4BI67"/>
<feature type="compositionally biased region" description="Basic and acidic residues" evidence="1">
    <location>
        <begin position="45"/>
        <end position="55"/>
    </location>
</feature>
<feature type="compositionally biased region" description="Basic and acidic residues" evidence="1">
    <location>
        <begin position="135"/>
        <end position="144"/>
    </location>
</feature>
<protein>
    <recommendedName>
        <fullName evidence="4">RxLR effector candidate protein</fullName>
    </recommendedName>
</protein>
<dbReference type="VEuPathDB" id="FungiDB:HpaG806093"/>
<feature type="region of interest" description="Disordered" evidence="1">
    <location>
        <begin position="42"/>
        <end position="76"/>
    </location>
</feature>
<reference evidence="2" key="2">
    <citation type="submission" date="2015-06" db="UniProtKB">
        <authorList>
            <consortium name="EnsemblProtists"/>
        </authorList>
    </citation>
    <scope>IDENTIFICATION</scope>
    <source>
        <strain evidence="2">Emoy2</strain>
    </source>
</reference>
<dbReference type="HOGENOM" id="CLU_150340_0_0_1"/>
<dbReference type="EMBL" id="JH598287">
    <property type="status" value="NOT_ANNOTATED_CDS"/>
    <property type="molecule type" value="Genomic_DNA"/>
</dbReference>
<feature type="region of interest" description="Disordered" evidence="1">
    <location>
        <begin position="92"/>
        <end position="111"/>
    </location>
</feature>
<accession>M4BI67</accession>
<dbReference type="AlphaFoldDB" id="M4BI67"/>
<name>M4BI67_HYAAE</name>
<sequence length="144" mass="15363">MCYTKCCCKKLTSASNMSSAGVVPRSSVHITCATSQFAPLGNHDQATKTSKELGDRPPYPGWEVPYRGAQSKGGRPSCRCVRYGSSAACKPKGEATTQTLRGEGYGNSGCHPPPSTYYSTSAFELSARSPSLTPEPHEVNLPRT</sequence>
<organism evidence="2 3">
    <name type="scientific">Hyaloperonospora arabidopsidis (strain Emoy2)</name>
    <name type="common">Downy mildew agent</name>
    <name type="synonym">Peronospora arabidopsidis</name>
    <dbReference type="NCBI Taxonomy" id="559515"/>
    <lineage>
        <taxon>Eukaryota</taxon>
        <taxon>Sar</taxon>
        <taxon>Stramenopiles</taxon>
        <taxon>Oomycota</taxon>
        <taxon>Peronosporomycetes</taxon>
        <taxon>Peronosporales</taxon>
        <taxon>Peronosporaceae</taxon>
        <taxon>Hyaloperonospora</taxon>
    </lineage>
</organism>
<evidence type="ECO:0008006" key="4">
    <source>
        <dbReference type="Google" id="ProtNLM"/>
    </source>
</evidence>
<dbReference type="EnsemblProtists" id="HpaT806093">
    <property type="protein sequence ID" value="HpaP806093"/>
    <property type="gene ID" value="HpaG806093"/>
</dbReference>
<reference evidence="3" key="1">
    <citation type="journal article" date="2010" name="Science">
        <title>Signatures of adaptation to obligate biotrophy in the Hyaloperonospora arabidopsidis genome.</title>
        <authorList>
            <person name="Baxter L."/>
            <person name="Tripathy S."/>
            <person name="Ishaque N."/>
            <person name="Boot N."/>
            <person name="Cabral A."/>
            <person name="Kemen E."/>
            <person name="Thines M."/>
            <person name="Ah-Fong A."/>
            <person name="Anderson R."/>
            <person name="Badejoko W."/>
            <person name="Bittner-Eddy P."/>
            <person name="Boore J.L."/>
            <person name="Chibucos M.C."/>
            <person name="Coates M."/>
            <person name="Dehal P."/>
            <person name="Delehaunty K."/>
            <person name="Dong S."/>
            <person name="Downton P."/>
            <person name="Dumas B."/>
            <person name="Fabro G."/>
            <person name="Fronick C."/>
            <person name="Fuerstenberg S.I."/>
            <person name="Fulton L."/>
            <person name="Gaulin E."/>
            <person name="Govers F."/>
            <person name="Hughes L."/>
            <person name="Humphray S."/>
            <person name="Jiang R.H."/>
            <person name="Judelson H."/>
            <person name="Kamoun S."/>
            <person name="Kyung K."/>
            <person name="Meijer H."/>
            <person name="Minx P."/>
            <person name="Morris P."/>
            <person name="Nelson J."/>
            <person name="Phuntumart V."/>
            <person name="Qutob D."/>
            <person name="Rehmany A."/>
            <person name="Rougon-Cardoso A."/>
            <person name="Ryden P."/>
            <person name="Torto-Alalibo T."/>
            <person name="Studholme D."/>
            <person name="Wang Y."/>
            <person name="Win J."/>
            <person name="Wood J."/>
            <person name="Clifton S.W."/>
            <person name="Rogers J."/>
            <person name="Van den Ackerveken G."/>
            <person name="Jones J.D."/>
            <person name="McDowell J.M."/>
            <person name="Beynon J."/>
            <person name="Tyler B.M."/>
        </authorList>
    </citation>
    <scope>NUCLEOTIDE SEQUENCE [LARGE SCALE GENOMIC DNA]</scope>
    <source>
        <strain evidence="3">Emoy2</strain>
    </source>
</reference>
<evidence type="ECO:0000313" key="2">
    <source>
        <dbReference type="EnsemblProtists" id="HpaP806093"/>
    </source>
</evidence>